<dbReference type="EMBL" id="FN649744">
    <property type="protein sequence ID" value="CBJ30657.1"/>
    <property type="molecule type" value="Genomic_DNA"/>
</dbReference>
<dbReference type="InterPro" id="IPR027417">
    <property type="entry name" value="P-loop_NTPase"/>
</dbReference>
<sequence>MGKCCQMVMGPAGTGKSTYCKIMQEHCQNAKRTVHVVNLDPAAEAFEYEVAFDIRDLISLEDAMEELELGPNGGLVYCMEYLLDNMDWLKDELDKFDDDEYIIFDCPGQVLTFLYPDGAFPFGVELYSHVPVMRNVLDQLKSWNYNVCAVFLLDATFITDPAKFMSGALLSLSAMVQLELPHLNVLTKCDLADRSEVERFLDTENAALISMHYPQEDEDEGENVMDDEGLGRGAGGEESADVGTGATTAQREELQPRGRLQVLGAQGGVEGARRGPLPRLARLTEAISGVLDDYTMVNFLPLDIRDEEDIALVLHHADYIVQYGEDLEPKQPKDDIEMDA</sequence>
<reference evidence="8 9" key="1">
    <citation type="journal article" date="2010" name="Nature">
        <title>The Ectocarpus genome and the independent evolution of multicellularity in brown algae.</title>
        <authorList>
            <person name="Cock J.M."/>
            <person name="Sterck L."/>
            <person name="Rouze P."/>
            <person name="Scornet D."/>
            <person name="Allen A.E."/>
            <person name="Amoutzias G."/>
            <person name="Anthouard V."/>
            <person name="Artiguenave F."/>
            <person name="Aury J.M."/>
            <person name="Badger J.H."/>
            <person name="Beszteri B."/>
            <person name="Billiau K."/>
            <person name="Bonnet E."/>
            <person name="Bothwell J.H."/>
            <person name="Bowler C."/>
            <person name="Boyen C."/>
            <person name="Brownlee C."/>
            <person name="Carrano C.J."/>
            <person name="Charrier B."/>
            <person name="Cho G.Y."/>
            <person name="Coelho S.M."/>
            <person name="Collen J."/>
            <person name="Corre E."/>
            <person name="Da Silva C."/>
            <person name="Delage L."/>
            <person name="Delaroque N."/>
            <person name="Dittami S.M."/>
            <person name="Doulbeau S."/>
            <person name="Elias M."/>
            <person name="Farnham G."/>
            <person name="Gachon C.M."/>
            <person name="Gschloessl B."/>
            <person name="Heesch S."/>
            <person name="Jabbari K."/>
            <person name="Jubin C."/>
            <person name="Kawai H."/>
            <person name="Kimura K."/>
            <person name="Kloareg B."/>
            <person name="Kupper F.C."/>
            <person name="Lang D."/>
            <person name="Le Bail A."/>
            <person name="Leblanc C."/>
            <person name="Lerouge P."/>
            <person name="Lohr M."/>
            <person name="Lopez P.J."/>
            <person name="Martens C."/>
            <person name="Maumus F."/>
            <person name="Michel G."/>
            <person name="Miranda-Saavedra D."/>
            <person name="Morales J."/>
            <person name="Moreau H."/>
            <person name="Motomura T."/>
            <person name="Nagasato C."/>
            <person name="Napoli C.A."/>
            <person name="Nelson D.R."/>
            <person name="Nyvall-Collen P."/>
            <person name="Peters A.F."/>
            <person name="Pommier C."/>
            <person name="Potin P."/>
            <person name="Poulain J."/>
            <person name="Quesneville H."/>
            <person name="Read B."/>
            <person name="Rensing S.A."/>
            <person name="Ritter A."/>
            <person name="Rousvoal S."/>
            <person name="Samanta M."/>
            <person name="Samson G."/>
            <person name="Schroeder D.C."/>
            <person name="Segurens B."/>
            <person name="Strittmatter M."/>
            <person name="Tonon T."/>
            <person name="Tregear J.W."/>
            <person name="Valentin K."/>
            <person name="von Dassow P."/>
            <person name="Yamagishi T."/>
            <person name="Van de Peer Y."/>
            <person name="Wincker P."/>
        </authorList>
    </citation>
    <scope>NUCLEOTIDE SEQUENCE [LARGE SCALE GENOMIC DNA]</scope>
    <source>
        <strain evidence="9">Ec32 / CCAP1310/4</strain>
    </source>
</reference>
<dbReference type="GO" id="GO:0003924">
    <property type="term" value="F:GTPase activity"/>
    <property type="evidence" value="ECO:0007669"/>
    <property type="project" value="TreeGrafter"/>
</dbReference>
<dbReference type="Pfam" id="PF03029">
    <property type="entry name" value="ATP_bind_1"/>
    <property type="match status" value="1"/>
</dbReference>
<dbReference type="PANTHER" id="PTHR21231:SF7">
    <property type="entry name" value="GPN-LOOP GTPASE 3"/>
    <property type="match status" value="1"/>
</dbReference>
<dbReference type="FunCoup" id="D7FQU7">
    <property type="interactions" value="487"/>
</dbReference>
<dbReference type="SUPFAM" id="SSF52540">
    <property type="entry name" value="P-loop containing nucleoside triphosphate hydrolases"/>
    <property type="match status" value="1"/>
</dbReference>
<dbReference type="Proteomes" id="UP000002630">
    <property type="component" value="Linkage Group LG19"/>
</dbReference>
<evidence type="ECO:0000256" key="2">
    <source>
        <dbReference type="ARBA" id="ARBA00014587"/>
    </source>
</evidence>
<evidence type="ECO:0000256" key="3">
    <source>
        <dbReference type="ARBA" id="ARBA00022741"/>
    </source>
</evidence>
<evidence type="ECO:0000256" key="6">
    <source>
        <dbReference type="RuleBase" id="RU365059"/>
    </source>
</evidence>
<evidence type="ECO:0000256" key="4">
    <source>
        <dbReference type="ARBA" id="ARBA00022801"/>
    </source>
</evidence>
<comment type="similarity">
    <text evidence="1 6">Belongs to the GPN-loop GTPase family.</text>
</comment>
<evidence type="ECO:0000256" key="7">
    <source>
        <dbReference type="SAM" id="MobiDB-lite"/>
    </source>
</evidence>
<name>D7FQU7_ECTSI</name>
<comment type="function">
    <text evidence="6">Small GTPase required for proper nuclear import of RNA polymerase II and III (RNAPII and RNAPIII). May act at an RNAP assembly step prior to nuclear import.</text>
</comment>
<keyword evidence="9" id="KW-1185">Reference proteome</keyword>
<evidence type="ECO:0000313" key="9">
    <source>
        <dbReference type="Proteomes" id="UP000002630"/>
    </source>
</evidence>
<evidence type="ECO:0000256" key="5">
    <source>
        <dbReference type="ARBA" id="ARBA00023134"/>
    </source>
</evidence>
<dbReference type="eggNOG" id="KOG1534">
    <property type="taxonomic scope" value="Eukaryota"/>
</dbReference>
<keyword evidence="5 6" id="KW-0342">GTP-binding</keyword>
<dbReference type="InParanoid" id="D7FQU7"/>
<dbReference type="EMBL" id="FN648385">
    <property type="protein sequence ID" value="CBJ30657.1"/>
    <property type="molecule type" value="Genomic_DNA"/>
</dbReference>
<dbReference type="AlphaFoldDB" id="D7FQU7"/>
<dbReference type="STRING" id="2880.D7FQU7"/>
<dbReference type="InterPro" id="IPR004130">
    <property type="entry name" value="Gpn"/>
</dbReference>
<dbReference type="Gene3D" id="3.40.50.300">
    <property type="entry name" value="P-loop containing nucleotide triphosphate hydrolases"/>
    <property type="match status" value="1"/>
</dbReference>
<dbReference type="OMA" id="NYCKLMK"/>
<evidence type="ECO:0000256" key="1">
    <source>
        <dbReference type="ARBA" id="ARBA00005290"/>
    </source>
</evidence>
<accession>D7FQU7</accession>
<keyword evidence="3 6" id="KW-0547">Nucleotide-binding</keyword>
<dbReference type="InterPro" id="IPR030228">
    <property type="entry name" value="Gpn3"/>
</dbReference>
<evidence type="ECO:0000313" key="8">
    <source>
        <dbReference type="EMBL" id="CBJ30657.1"/>
    </source>
</evidence>
<organism evidence="8 9">
    <name type="scientific">Ectocarpus siliculosus</name>
    <name type="common">Brown alga</name>
    <name type="synonym">Conferva siliculosa</name>
    <dbReference type="NCBI Taxonomy" id="2880"/>
    <lineage>
        <taxon>Eukaryota</taxon>
        <taxon>Sar</taxon>
        <taxon>Stramenopiles</taxon>
        <taxon>Ochrophyta</taxon>
        <taxon>PX clade</taxon>
        <taxon>Phaeophyceae</taxon>
        <taxon>Ectocarpales</taxon>
        <taxon>Ectocarpaceae</taxon>
        <taxon>Ectocarpus</taxon>
    </lineage>
</organism>
<keyword evidence="4 6" id="KW-0378">Hydrolase</keyword>
<dbReference type="PANTHER" id="PTHR21231">
    <property type="entry name" value="XPA-BINDING PROTEIN 1-RELATED"/>
    <property type="match status" value="1"/>
</dbReference>
<protein>
    <recommendedName>
        <fullName evidence="2 6">GPN-loop GTPase 3</fullName>
    </recommendedName>
</protein>
<dbReference type="CDD" id="cd17872">
    <property type="entry name" value="GPN3"/>
    <property type="match status" value="1"/>
</dbReference>
<comment type="subunit">
    <text evidence="6">Binds to RNA polymerase II (RNAPII).</text>
</comment>
<feature type="region of interest" description="Disordered" evidence="7">
    <location>
        <begin position="216"/>
        <end position="254"/>
    </location>
</feature>
<proteinExistence type="inferred from homology"/>
<dbReference type="GO" id="GO:0005525">
    <property type="term" value="F:GTP binding"/>
    <property type="evidence" value="ECO:0007669"/>
    <property type="project" value="UniProtKB-KW"/>
</dbReference>
<dbReference type="OrthoDB" id="5839at2759"/>
<feature type="compositionally biased region" description="Acidic residues" evidence="7">
    <location>
        <begin position="216"/>
        <end position="228"/>
    </location>
</feature>
<gene>
    <name evidence="8" type="ORF">Esi_0208_0045</name>
</gene>